<evidence type="ECO:0000313" key="5">
    <source>
        <dbReference type="Proteomes" id="UP001228905"/>
    </source>
</evidence>
<comment type="caution">
    <text evidence="4">The sequence shown here is derived from an EMBL/GenBank/DDBJ whole genome shotgun (WGS) entry which is preliminary data.</text>
</comment>
<keyword evidence="5" id="KW-1185">Reference proteome</keyword>
<evidence type="ECO:0000256" key="2">
    <source>
        <dbReference type="ARBA" id="ARBA00023315"/>
    </source>
</evidence>
<evidence type="ECO:0000256" key="1">
    <source>
        <dbReference type="ARBA" id="ARBA00022679"/>
    </source>
</evidence>
<dbReference type="Gene3D" id="3.40.630.30">
    <property type="match status" value="1"/>
</dbReference>
<dbReference type="RefSeq" id="WP_307347692.1">
    <property type="nucleotide sequence ID" value="NZ_JAUSVS010000002.1"/>
</dbReference>
<dbReference type="InterPro" id="IPR000182">
    <property type="entry name" value="GNAT_dom"/>
</dbReference>
<accession>A0ABU0INQ1</accession>
<feature type="domain" description="N-acetyltransferase" evidence="3">
    <location>
        <begin position="6"/>
        <end position="149"/>
    </location>
</feature>
<evidence type="ECO:0000259" key="3">
    <source>
        <dbReference type="PROSITE" id="PS51186"/>
    </source>
</evidence>
<dbReference type="InterPro" id="IPR016181">
    <property type="entry name" value="Acyl_CoA_acyltransferase"/>
</dbReference>
<sequence length="152" mass="16039">MSVQIVRVEGALPEGFPALRAQAEAEGVRNMSALAAQWVETENPFRDPGALFAAFAEGELVGLGGVTPQPGLDRPAMRMRRLYVAPSARRLGVGRMLAAAMMQQGLQAADLLVSNAQATAAAPPFWEAMGFAQAPEGMGFSHWMGDGIAKLS</sequence>
<dbReference type="PROSITE" id="PS51186">
    <property type="entry name" value="GNAT"/>
    <property type="match status" value="1"/>
</dbReference>
<keyword evidence="2" id="KW-0012">Acyltransferase</keyword>
<protein>
    <submittedName>
        <fullName evidence="4">GNAT superfamily N-acetyltransferase</fullName>
    </submittedName>
</protein>
<evidence type="ECO:0000313" key="4">
    <source>
        <dbReference type="EMBL" id="MDQ0463610.1"/>
    </source>
</evidence>
<dbReference type="CDD" id="cd04301">
    <property type="entry name" value="NAT_SF"/>
    <property type="match status" value="1"/>
</dbReference>
<name>A0ABU0INQ1_9CAUL</name>
<dbReference type="SUPFAM" id="SSF55729">
    <property type="entry name" value="Acyl-CoA N-acyltransferases (Nat)"/>
    <property type="match status" value="1"/>
</dbReference>
<dbReference type="InterPro" id="IPR050832">
    <property type="entry name" value="Bact_Acetyltransf"/>
</dbReference>
<dbReference type="Pfam" id="PF00583">
    <property type="entry name" value="Acetyltransf_1"/>
    <property type="match status" value="1"/>
</dbReference>
<dbReference type="PANTHER" id="PTHR43877">
    <property type="entry name" value="AMINOALKYLPHOSPHONATE N-ACETYLTRANSFERASE-RELATED-RELATED"/>
    <property type="match status" value="1"/>
</dbReference>
<proteinExistence type="predicted"/>
<organism evidence="4 5">
    <name type="scientific">Caulobacter ginsengisoli</name>
    <dbReference type="NCBI Taxonomy" id="400775"/>
    <lineage>
        <taxon>Bacteria</taxon>
        <taxon>Pseudomonadati</taxon>
        <taxon>Pseudomonadota</taxon>
        <taxon>Alphaproteobacteria</taxon>
        <taxon>Caulobacterales</taxon>
        <taxon>Caulobacteraceae</taxon>
        <taxon>Caulobacter</taxon>
    </lineage>
</organism>
<dbReference type="Proteomes" id="UP001228905">
    <property type="component" value="Unassembled WGS sequence"/>
</dbReference>
<dbReference type="EMBL" id="JAUSVS010000002">
    <property type="protein sequence ID" value="MDQ0463610.1"/>
    <property type="molecule type" value="Genomic_DNA"/>
</dbReference>
<reference evidence="4 5" key="1">
    <citation type="submission" date="2023-07" db="EMBL/GenBank/DDBJ databases">
        <title>Genomic Encyclopedia of Type Strains, Phase IV (KMG-IV): sequencing the most valuable type-strain genomes for metagenomic binning, comparative biology and taxonomic classification.</title>
        <authorList>
            <person name="Goeker M."/>
        </authorList>
    </citation>
    <scope>NUCLEOTIDE SEQUENCE [LARGE SCALE GENOMIC DNA]</scope>
    <source>
        <strain evidence="4 5">DSM 18695</strain>
    </source>
</reference>
<keyword evidence="1" id="KW-0808">Transferase</keyword>
<gene>
    <name evidence="4" type="ORF">QO010_001381</name>
</gene>